<accession>A0A0Z8QLW2</accession>
<name>A0A0Z8QLW2_STRSU</name>
<evidence type="ECO:0000259" key="1">
    <source>
        <dbReference type="PROSITE" id="PS50943"/>
    </source>
</evidence>
<gene>
    <name evidence="2" type="ORF">ERS132539_02117</name>
</gene>
<organism evidence="2 3">
    <name type="scientific">Streptococcus suis</name>
    <dbReference type="NCBI Taxonomy" id="1307"/>
    <lineage>
        <taxon>Bacteria</taxon>
        <taxon>Bacillati</taxon>
        <taxon>Bacillota</taxon>
        <taxon>Bacilli</taxon>
        <taxon>Lactobacillales</taxon>
        <taxon>Streptococcaceae</taxon>
        <taxon>Streptococcus</taxon>
    </lineage>
</organism>
<dbReference type="SUPFAM" id="SSF47413">
    <property type="entry name" value="lambda repressor-like DNA-binding domains"/>
    <property type="match status" value="1"/>
</dbReference>
<dbReference type="Pfam" id="PF01381">
    <property type="entry name" value="HTH_3"/>
    <property type="match status" value="1"/>
</dbReference>
<dbReference type="Gene3D" id="1.10.260.40">
    <property type="entry name" value="lambda repressor-like DNA-binding domains"/>
    <property type="match status" value="1"/>
</dbReference>
<dbReference type="CDD" id="cd00093">
    <property type="entry name" value="HTH_XRE"/>
    <property type="match status" value="1"/>
</dbReference>
<reference evidence="2 3" key="1">
    <citation type="submission" date="2016-02" db="EMBL/GenBank/DDBJ databases">
        <authorList>
            <consortium name="Pathogen Informatics"/>
        </authorList>
    </citation>
    <scope>NUCLEOTIDE SEQUENCE [LARGE SCALE GENOMIC DNA]</scope>
    <source>
        <strain evidence="2 3">SS1013</strain>
    </source>
</reference>
<sequence>MPTESNVDSIKIFLASKNMLTPTARMSDKTALKLVTDLLNYKKQHNLSNDDLAQQLNMHPNNISEWQRGTAKPTALNAYRIMKLLDGQTEQPTLFTMDKAFFDIFQTSDNHGNLLNLIEVDGVPYTTSRMIAEKFNKQHGHVMRDMDEIKEGLSKFGETPEKPYFIEYSYIHERNKQEYREILINKKGCILYLFNIQGYQEEKMLFIESFEKMEQALNETPTQQPTPEPTLTPQIDESPELAYIRSKLTEIIAESDLQTIYKDLNQLQTFVTMVKPWQATPKEELPPSNLGVRK</sequence>
<protein>
    <submittedName>
        <fullName evidence="2">Uncharacterized phage-encoded protein</fullName>
    </submittedName>
</protein>
<feature type="domain" description="HTH cro/C1-type" evidence="1">
    <location>
        <begin position="38"/>
        <end position="94"/>
    </location>
</feature>
<dbReference type="InterPro" id="IPR010982">
    <property type="entry name" value="Lambda_DNA-bd_dom_sf"/>
</dbReference>
<dbReference type="AlphaFoldDB" id="A0A0Z8QLW2"/>
<proteinExistence type="predicted"/>
<dbReference type="GO" id="GO:0003677">
    <property type="term" value="F:DNA binding"/>
    <property type="evidence" value="ECO:0007669"/>
    <property type="project" value="InterPro"/>
</dbReference>
<evidence type="ECO:0000313" key="2">
    <source>
        <dbReference type="EMBL" id="CYW66615.1"/>
    </source>
</evidence>
<dbReference type="PROSITE" id="PS50943">
    <property type="entry name" value="HTH_CROC1"/>
    <property type="match status" value="1"/>
</dbReference>
<dbReference type="Pfam" id="PF09669">
    <property type="entry name" value="Phage_pRha"/>
    <property type="match status" value="1"/>
</dbReference>
<dbReference type="Proteomes" id="UP000069526">
    <property type="component" value="Unassembled WGS sequence"/>
</dbReference>
<evidence type="ECO:0000313" key="3">
    <source>
        <dbReference type="Proteomes" id="UP000069526"/>
    </source>
</evidence>
<dbReference type="EMBL" id="FIJK01000070">
    <property type="protein sequence ID" value="CYW66615.1"/>
    <property type="molecule type" value="Genomic_DNA"/>
</dbReference>
<dbReference type="InterPro" id="IPR001387">
    <property type="entry name" value="Cro/C1-type_HTH"/>
</dbReference>
<dbReference type="InterPro" id="IPR014054">
    <property type="entry name" value="Phage_regulatory_Rha"/>
</dbReference>